<dbReference type="Gene3D" id="3.30.2220.20">
    <property type="entry name" value="Phage tail assembly chaperone gp13-like"/>
    <property type="match status" value="1"/>
</dbReference>
<keyword evidence="2" id="KW-1185">Reference proteome</keyword>
<proteinExistence type="predicted"/>
<dbReference type="AlphaFoldDB" id="L0DH80"/>
<dbReference type="HOGENOM" id="CLU_2095237_0_0_0"/>
<name>L0DH80_SINAD</name>
<dbReference type="OrthoDB" id="7584736at2"/>
<protein>
    <recommendedName>
        <fullName evidence="3">Phage tail assembly chaperone</fullName>
    </recommendedName>
</protein>
<gene>
    <name evidence="1" type="ordered locus">Sinac_4548</name>
</gene>
<evidence type="ECO:0000313" key="2">
    <source>
        <dbReference type="Proteomes" id="UP000010798"/>
    </source>
</evidence>
<evidence type="ECO:0000313" key="1">
    <source>
        <dbReference type="EMBL" id="AGA28729.1"/>
    </source>
</evidence>
<dbReference type="RefSeq" id="WP_015247845.1">
    <property type="nucleotide sequence ID" value="NC_019892.1"/>
</dbReference>
<dbReference type="KEGG" id="saci:Sinac_4548"/>
<dbReference type="EMBL" id="CP003364">
    <property type="protein sequence ID" value="AGA28729.1"/>
    <property type="molecule type" value="Genomic_DNA"/>
</dbReference>
<reference evidence="1 2" key="1">
    <citation type="submission" date="2012-02" db="EMBL/GenBank/DDBJ databases">
        <title>Complete sequence of chromosome of Singulisphaera acidiphila DSM 18658.</title>
        <authorList>
            <consortium name="US DOE Joint Genome Institute (JGI-PGF)"/>
            <person name="Lucas S."/>
            <person name="Copeland A."/>
            <person name="Lapidus A."/>
            <person name="Glavina del Rio T."/>
            <person name="Dalin E."/>
            <person name="Tice H."/>
            <person name="Bruce D."/>
            <person name="Goodwin L."/>
            <person name="Pitluck S."/>
            <person name="Peters L."/>
            <person name="Ovchinnikova G."/>
            <person name="Chertkov O."/>
            <person name="Kyrpides N."/>
            <person name="Mavromatis K."/>
            <person name="Ivanova N."/>
            <person name="Brettin T."/>
            <person name="Detter J.C."/>
            <person name="Han C."/>
            <person name="Larimer F."/>
            <person name="Land M."/>
            <person name="Hauser L."/>
            <person name="Markowitz V."/>
            <person name="Cheng J.-F."/>
            <person name="Hugenholtz P."/>
            <person name="Woyke T."/>
            <person name="Wu D."/>
            <person name="Tindall B."/>
            <person name="Pomrenke H."/>
            <person name="Brambilla E."/>
            <person name="Klenk H.-P."/>
            <person name="Eisen J.A."/>
        </authorList>
    </citation>
    <scope>NUCLEOTIDE SEQUENCE [LARGE SCALE GENOMIC DNA]</scope>
    <source>
        <strain evidence="2">ATCC BAA-1392 / DSM 18658 / VKM B-2454 / MOB10</strain>
    </source>
</reference>
<sequence length="116" mass="12561">MSLTRDQILASDGRKRKKVEIPDLGGSVFVQSRTARQQEQWEAMCSDNGTDGAKAKNSVRSTVAVMSVCDEDGNPMFTEADIPALNDVSCRIMIQIWDAAMEVNSLVVAEPDAAAV</sequence>
<dbReference type="STRING" id="886293.Sinac_4548"/>
<dbReference type="InterPro" id="IPR038556">
    <property type="entry name" value="TAC_Gp13-like_sf"/>
</dbReference>
<accession>L0DH80</accession>
<organism evidence="1 2">
    <name type="scientific">Singulisphaera acidiphila (strain ATCC BAA-1392 / DSM 18658 / VKM B-2454 / MOB10)</name>
    <dbReference type="NCBI Taxonomy" id="886293"/>
    <lineage>
        <taxon>Bacteria</taxon>
        <taxon>Pseudomonadati</taxon>
        <taxon>Planctomycetota</taxon>
        <taxon>Planctomycetia</taxon>
        <taxon>Isosphaerales</taxon>
        <taxon>Isosphaeraceae</taxon>
        <taxon>Singulisphaera</taxon>
    </lineage>
</organism>
<dbReference type="Proteomes" id="UP000010798">
    <property type="component" value="Chromosome"/>
</dbReference>
<evidence type="ECO:0008006" key="3">
    <source>
        <dbReference type="Google" id="ProtNLM"/>
    </source>
</evidence>